<dbReference type="InterPro" id="IPR052776">
    <property type="entry name" value="Chloro_ReproSupport/MetalTrans"/>
</dbReference>
<dbReference type="RefSeq" id="WP_124013225.1">
    <property type="nucleotide sequence ID" value="NZ_CP034073.1"/>
</dbReference>
<feature type="transmembrane region" description="Helical" evidence="1">
    <location>
        <begin position="209"/>
        <end position="228"/>
    </location>
</feature>
<feature type="transmembrane region" description="Helical" evidence="1">
    <location>
        <begin position="43"/>
        <end position="65"/>
    </location>
</feature>
<name>A0A3N4DZY9_9GAMM</name>
<dbReference type="Proteomes" id="UP000278855">
    <property type="component" value="Unassembled WGS sequence"/>
</dbReference>
<gene>
    <name evidence="3" type="ORF">EGC77_13890</name>
    <name evidence="2" type="ORF">EGC80_02380</name>
</gene>
<feature type="transmembrane region" description="Helical" evidence="1">
    <location>
        <begin position="168"/>
        <end position="197"/>
    </location>
</feature>
<dbReference type="Proteomes" id="UP000273778">
    <property type="component" value="Chromosome"/>
</dbReference>
<dbReference type="EMBL" id="RKKB01000005">
    <property type="protein sequence ID" value="RPA31479.1"/>
    <property type="molecule type" value="Genomic_DNA"/>
</dbReference>
<evidence type="ECO:0000313" key="5">
    <source>
        <dbReference type="Proteomes" id="UP000278855"/>
    </source>
</evidence>
<dbReference type="EMBL" id="CP034073">
    <property type="protein sequence ID" value="AZG33883.1"/>
    <property type="molecule type" value="Genomic_DNA"/>
</dbReference>
<keyword evidence="1" id="KW-0812">Transmembrane</keyword>
<reference evidence="2 4" key="1">
    <citation type="submission" date="2018-11" db="EMBL/GenBank/DDBJ databases">
        <title>Shewanella sp. M2.</title>
        <authorList>
            <person name="Hwang Y.J."/>
            <person name="Hwang C.Y."/>
        </authorList>
    </citation>
    <scope>NUCLEOTIDE SEQUENCE [LARGE SCALE GENOMIC DNA]</scope>
    <source>
        <strain evidence="2 4">M2</strain>
    </source>
</reference>
<keyword evidence="4" id="KW-1185">Reference proteome</keyword>
<dbReference type="PANTHER" id="PTHR33876:SF4">
    <property type="entry name" value="CHLOROPLAST PROTEIN FOR GROWTH AND FERTILITY 2"/>
    <property type="match status" value="1"/>
</dbReference>
<proteinExistence type="predicted"/>
<dbReference type="AlphaFoldDB" id="A0A3N4DZY9"/>
<evidence type="ECO:0000256" key="1">
    <source>
        <dbReference type="SAM" id="Phobius"/>
    </source>
</evidence>
<dbReference type="PANTHER" id="PTHR33876">
    <property type="entry name" value="UNNAMED PRODUCT"/>
    <property type="match status" value="1"/>
</dbReference>
<accession>A0A3N4DZY9</accession>
<keyword evidence="1" id="KW-0472">Membrane</keyword>
<keyword evidence="1" id="KW-1133">Transmembrane helix</keyword>
<reference evidence="3" key="3">
    <citation type="submission" date="2018-11" db="EMBL/GenBank/DDBJ databases">
        <authorList>
            <person name="Hwang Y.J."/>
            <person name="Hwang C.Y."/>
        </authorList>
    </citation>
    <scope>NUCLEOTIDE SEQUENCE</scope>
    <source>
        <strain evidence="3">R106</strain>
    </source>
</reference>
<sequence length="236" mass="24994">MTSILLLGFLLGMQHALEADHLAAVSSISVGEASIRNVVTHGAIWGMGHTLTLMLFAGGAVLLGLEFSESMTGLLEFGVGIMLIYLGFSVLRGVVKNKVHIHLHKHDNEPHLHAHSHALDTGSHDSNMHRHSHPPRIPMRTLFIGMTHGLAGSSALVILVASTTPSPLIGLCYVVLFGLGSILGMASLSALIAVPFLKTANQLNTKISTGLRCLIGLGTLVLGSQIIYHNGLVLFA</sequence>
<dbReference type="OrthoDB" id="5333961at2"/>
<evidence type="ECO:0000313" key="2">
    <source>
        <dbReference type="EMBL" id="AZG33883.1"/>
    </source>
</evidence>
<organism evidence="3 5">
    <name type="scientific">Shewanella psychromarinicola</name>
    <dbReference type="NCBI Taxonomy" id="2487742"/>
    <lineage>
        <taxon>Bacteria</taxon>
        <taxon>Pseudomonadati</taxon>
        <taxon>Pseudomonadota</taxon>
        <taxon>Gammaproteobacteria</taxon>
        <taxon>Alteromonadales</taxon>
        <taxon>Shewanellaceae</taxon>
        <taxon>Shewanella</taxon>
    </lineage>
</organism>
<reference evidence="5" key="2">
    <citation type="submission" date="2018-11" db="EMBL/GenBank/DDBJ databases">
        <title>Shewanella sp. R106.</title>
        <authorList>
            <person name="Hwang Y.J."/>
            <person name="Hwang C.Y."/>
        </authorList>
    </citation>
    <scope>NUCLEOTIDE SEQUENCE [LARGE SCALE GENOMIC DNA]</scope>
    <source>
        <strain evidence="5">R106</strain>
    </source>
</reference>
<evidence type="ECO:0000313" key="4">
    <source>
        <dbReference type="Proteomes" id="UP000273778"/>
    </source>
</evidence>
<dbReference type="KEGG" id="spsr:EGC80_02380"/>
<feature type="transmembrane region" description="Helical" evidence="1">
    <location>
        <begin position="142"/>
        <end position="162"/>
    </location>
</feature>
<evidence type="ECO:0000313" key="3">
    <source>
        <dbReference type="EMBL" id="RPA31479.1"/>
    </source>
</evidence>
<protein>
    <submittedName>
        <fullName evidence="3">Urease accessory protein</fullName>
    </submittedName>
</protein>